<feature type="region of interest" description="Disordered" evidence="1">
    <location>
        <begin position="479"/>
        <end position="576"/>
    </location>
</feature>
<feature type="compositionally biased region" description="Polar residues" evidence="1">
    <location>
        <begin position="486"/>
        <end position="495"/>
    </location>
</feature>
<evidence type="ECO:0000313" key="2">
    <source>
        <dbReference type="EMBL" id="CAB3381777.1"/>
    </source>
</evidence>
<name>A0A8S1DMH8_9INSE</name>
<proteinExistence type="predicted"/>
<dbReference type="Proteomes" id="UP000494165">
    <property type="component" value="Unassembled WGS sequence"/>
</dbReference>
<reference evidence="2 3" key="1">
    <citation type="submission" date="2020-04" db="EMBL/GenBank/DDBJ databases">
        <authorList>
            <person name="Alioto T."/>
            <person name="Alioto T."/>
            <person name="Gomez Garrido J."/>
        </authorList>
    </citation>
    <scope>NUCLEOTIDE SEQUENCE [LARGE SCALE GENOMIC DNA]</scope>
</reference>
<evidence type="ECO:0000256" key="1">
    <source>
        <dbReference type="SAM" id="MobiDB-lite"/>
    </source>
</evidence>
<keyword evidence="3" id="KW-1185">Reference proteome</keyword>
<comment type="caution">
    <text evidence="2">The sequence shown here is derived from an EMBL/GenBank/DDBJ whole genome shotgun (WGS) entry which is preliminary data.</text>
</comment>
<dbReference type="AlphaFoldDB" id="A0A8S1DMH8"/>
<accession>A0A8S1DMH8</accession>
<feature type="region of interest" description="Disordered" evidence="1">
    <location>
        <begin position="259"/>
        <end position="290"/>
    </location>
</feature>
<protein>
    <submittedName>
        <fullName evidence="2">Uncharacterized protein</fullName>
    </submittedName>
</protein>
<dbReference type="EMBL" id="CADEPI010000246">
    <property type="protein sequence ID" value="CAB3381777.1"/>
    <property type="molecule type" value="Genomic_DNA"/>
</dbReference>
<gene>
    <name evidence="2" type="ORF">CLODIP_2_CD06322</name>
</gene>
<sequence>MSWFLNRDLCNSPKNDYVNFSGYARVVSPSVGDARLRSESLTDAFLRRPGAFIDGSRLCPAIQSPAAVSQCVTGYMLGFDQPRPCDVARQAQLAGPTAPLVRPVTPLARPQAPLVALPAPLTMPNEASYPMIDEGSREPTVEELECYALEFKRRMAAPVDDFFELQAREIRQRLWRDRKTKLTQEEREIMEWWVSPERKQMAEDLSRQKSDAVKLKLAEVRQQAMTIDWMRGPGTADRLIRELRMELVAIWAERDAVEEREKRPPEFLAPCPVTAPPPETQSAPPDVTPAPSVAQREIQRAEQPEVTLAVVPPDPEWHDAPPAVMPVPAVAQREVLRAEQPEVALSARLPTPELVAIPPAPCEAPLFLAPPVEPPAPPVGTPAPLVALRETPRKAPLEALPAEVPQETPLLVTLSEVPPMRLTEPRCEMREALSIAPPEAPSREPLEGFPEALPVKVSYVAPLEAPFKDPKCDVELAEGHARVTKESPTPEQQSRGLKRPRSSSVCSNHKKKTRRDQSRRTKLTHPRRTWPPLEQLQDEPEGRQPRRKRGTKSCCREGRRRRRRPPEGQQPTKTTRRWRLAETRHAKACSQWSNHRLKLTASRRVCEPFEANQRWDNHHLLVALKKRRPAWPRPRTSNLWSNHRIRVVLH</sequence>
<organism evidence="2 3">
    <name type="scientific">Cloeon dipterum</name>
    <dbReference type="NCBI Taxonomy" id="197152"/>
    <lineage>
        <taxon>Eukaryota</taxon>
        <taxon>Metazoa</taxon>
        <taxon>Ecdysozoa</taxon>
        <taxon>Arthropoda</taxon>
        <taxon>Hexapoda</taxon>
        <taxon>Insecta</taxon>
        <taxon>Pterygota</taxon>
        <taxon>Palaeoptera</taxon>
        <taxon>Ephemeroptera</taxon>
        <taxon>Pisciforma</taxon>
        <taxon>Baetidae</taxon>
        <taxon>Cloeon</taxon>
    </lineage>
</organism>
<evidence type="ECO:0000313" key="3">
    <source>
        <dbReference type="Proteomes" id="UP000494165"/>
    </source>
</evidence>